<dbReference type="AlphaFoldDB" id="A0A7J6NWI1"/>
<name>A0A7J6NWI1_PEROL</name>
<accession>A0A7J6NWI1</accession>
<feature type="compositionally biased region" description="Basic and acidic residues" evidence="1">
    <location>
        <begin position="167"/>
        <end position="188"/>
    </location>
</feature>
<feature type="compositionally biased region" description="Acidic residues" evidence="1">
    <location>
        <begin position="118"/>
        <end position="134"/>
    </location>
</feature>
<feature type="region of interest" description="Disordered" evidence="1">
    <location>
        <begin position="86"/>
        <end position="188"/>
    </location>
</feature>
<protein>
    <recommendedName>
        <fullName evidence="4">Nucleoplasmin-like domain-containing protein</fullName>
    </recommendedName>
</protein>
<sequence>MFWAEKIVPGKPTEISSEALEGATLELLSVVLSGSHHKAQLLVSTDGEEKFMVARLSDAHPNVQLGLEFEEDVTFYAEGGEITISGSIVLPEGMEEDEEEEDSDLDENIEGPIPVAMESEDEESEDEEEEEEEEAGKIEEITEKPIAGPKKTAVEEKKPQQKSPAKKTPEKKSEVKEVQKTIEKKEEP</sequence>
<evidence type="ECO:0000313" key="3">
    <source>
        <dbReference type="Proteomes" id="UP000574390"/>
    </source>
</evidence>
<organism evidence="2 3">
    <name type="scientific">Perkinsus olseni</name>
    <name type="common">Perkinsus atlanticus</name>
    <dbReference type="NCBI Taxonomy" id="32597"/>
    <lineage>
        <taxon>Eukaryota</taxon>
        <taxon>Sar</taxon>
        <taxon>Alveolata</taxon>
        <taxon>Perkinsozoa</taxon>
        <taxon>Perkinsea</taxon>
        <taxon>Perkinsida</taxon>
        <taxon>Perkinsidae</taxon>
        <taxon>Perkinsus</taxon>
    </lineage>
</organism>
<dbReference type="EMBL" id="JABANM010036679">
    <property type="protein sequence ID" value="KAF4688214.1"/>
    <property type="molecule type" value="Genomic_DNA"/>
</dbReference>
<feature type="compositionally biased region" description="Acidic residues" evidence="1">
    <location>
        <begin position="93"/>
        <end position="109"/>
    </location>
</feature>
<feature type="non-terminal residue" evidence="2">
    <location>
        <position position="188"/>
    </location>
</feature>
<dbReference type="Gene3D" id="2.60.120.340">
    <property type="entry name" value="Nucleoplasmin core domain"/>
    <property type="match status" value="1"/>
</dbReference>
<proteinExistence type="predicted"/>
<gene>
    <name evidence="2" type="ORF">FOZ62_008695</name>
</gene>
<evidence type="ECO:0000256" key="1">
    <source>
        <dbReference type="SAM" id="MobiDB-lite"/>
    </source>
</evidence>
<evidence type="ECO:0008006" key="4">
    <source>
        <dbReference type="Google" id="ProtNLM"/>
    </source>
</evidence>
<evidence type="ECO:0000313" key="2">
    <source>
        <dbReference type="EMBL" id="KAF4688214.1"/>
    </source>
</evidence>
<reference evidence="2 3" key="1">
    <citation type="submission" date="2020-04" db="EMBL/GenBank/DDBJ databases">
        <title>Perkinsus olseni comparative genomics.</title>
        <authorList>
            <person name="Bogema D.R."/>
        </authorList>
    </citation>
    <scope>NUCLEOTIDE SEQUENCE [LARGE SCALE GENOMIC DNA]</scope>
    <source>
        <strain evidence="2">ATCC PRA-205</strain>
    </source>
</reference>
<dbReference type="Proteomes" id="UP000574390">
    <property type="component" value="Unassembled WGS sequence"/>
</dbReference>
<comment type="caution">
    <text evidence="2">The sequence shown here is derived from an EMBL/GenBank/DDBJ whole genome shotgun (WGS) entry which is preliminary data.</text>
</comment>